<evidence type="ECO:0000256" key="5">
    <source>
        <dbReference type="ARBA" id="ARBA00022692"/>
    </source>
</evidence>
<evidence type="ECO:0000256" key="6">
    <source>
        <dbReference type="ARBA" id="ARBA00022741"/>
    </source>
</evidence>
<dbReference type="Gene3D" id="3.30.565.10">
    <property type="entry name" value="Histidine kinase-like ATPase, C-terminal domain"/>
    <property type="match status" value="1"/>
</dbReference>
<dbReference type="InterPro" id="IPR003594">
    <property type="entry name" value="HATPase_dom"/>
</dbReference>
<dbReference type="GO" id="GO:0016301">
    <property type="term" value="F:kinase activity"/>
    <property type="evidence" value="ECO:0007669"/>
    <property type="project" value="UniProtKB-KW"/>
</dbReference>
<keyword evidence="4" id="KW-0808">Transferase</keyword>
<keyword evidence="11 12" id="KW-0472">Membrane</keyword>
<sequence>MASTKLFRLKNSIFAKFTFSFITVGLIPLLIISYMSLTTFSGYMERYAVSNFEQMLLFASKNVEDMHTRYNNISKGMYTYAVDGYGPLGEAIMVQSRMEDRRLRNTLSDFVLSILYSDPYLNNVLFVLPNGQVQMLNRESRTFDTKYMFPPEAWKARLSDNPKGLLFIPTHPERYIIGSSRNVMTFGRNLLDVTGPVNAQAHVLGTMYMDVNSGAFDEVFNRMVLGAKDEIYVVNNEGICLYSNQPEKIGSHYIAKDSNGYLHLQHEIANTGWQVVGDFYKQEMFLAVERIIRSITIVICICMISLIAVAIWFSNRFSIPIRMLTRQMAKMESGNLDIQVTVLSNDEMGLLARGFNKMVIRLRSFIDEVYVAQIKQKQAELNALKSQIRPHYLYNTLEVIRMSAVANDDNEVGDMIHSLSNQLKYVLNSGEESVTVFDEKTNIEQYFRLMVMRYGEHKLEIEFRIDPDYLNCSMPKLSLQPIVENAVYHGIMPKAGKGKIRISVELVAKDKIAIIVDDDGVGIAEDRLLSIRQKLAGQDDQEQAATSIGMKNVHDRIVALYGGDEYGLEMNSKPSIGTSVRMTIPLIRELNSLAESRNSR</sequence>
<evidence type="ECO:0000313" key="15">
    <source>
        <dbReference type="Proteomes" id="UP001652445"/>
    </source>
</evidence>
<dbReference type="RefSeq" id="WP_262682020.1">
    <property type="nucleotide sequence ID" value="NZ_JAOQIO010000001.1"/>
</dbReference>
<evidence type="ECO:0000256" key="12">
    <source>
        <dbReference type="SAM" id="Phobius"/>
    </source>
</evidence>
<protein>
    <submittedName>
        <fullName evidence="14">Sensor histidine kinase</fullName>
    </submittedName>
</protein>
<dbReference type="InterPro" id="IPR036890">
    <property type="entry name" value="HATPase_C_sf"/>
</dbReference>
<evidence type="ECO:0000256" key="2">
    <source>
        <dbReference type="ARBA" id="ARBA00022475"/>
    </source>
</evidence>
<dbReference type="SUPFAM" id="SSF55874">
    <property type="entry name" value="ATPase domain of HSP90 chaperone/DNA topoisomerase II/histidine kinase"/>
    <property type="match status" value="1"/>
</dbReference>
<dbReference type="Gene3D" id="6.10.340.10">
    <property type="match status" value="1"/>
</dbReference>
<dbReference type="SMART" id="SM00304">
    <property type="entry name" value="HAMP"/>
    <property type="match status" value="1"/>
</dbReference>
<dbReference type="InterPro" id="IPR010559">
    <property type="entry name" value="Sig_transdc_His_kin_internal"/>
</dbReference>
<keyword evidence="15" id="KW-1185">Reference proteome</keyword>
<evidence type="ECO:0000313" key="14">
    <source>
        <dbReference type="EMBL" id="MCU6790539.1"/>
    </source>
</evidence>
<keyword evidence="8" id="KW-0067">ATP-binding</keyword>
<dbReference type="Pfam" id="PF02518">
    <property type="entry name" value="HATPase_c"/>
    <property type="match status" value="1"/>
</dbReference>
<keyword evidence="7 14" id="KW-0418">Kinase</keyword>
<dbReference type="PANTHER" id="PTHR34220">
    <property type="entry name" value="SENSOR HISTIDINE KINASE YPDA"/>
    <property type="match status" value="1"/>
</dbReference>
<evidence type="ECO:0000256" key="1">
    <source>
        <dbReference type="ARBA" id="ARBA00004651"/>
    </source>
</evidence>
<dbReference type="InterPro" id="IPR003660">
    <property type="entry name" value="HAMP_dom"/>
</dbReference>
<dbReference type="InterPro" id="IPR050640">
    <property type="entry name" value="Bact_2-comp_sensor_kinase"/>
</dbReference>
<accession>A0ABT2UA59</accession>
<dbReference type="PANTHER" id="PTHR34220:SF11">
    <property type="entry name" value="SENSOR PROTEIN KINASE HPTS"/>
    <property type="match status" value="1"/>
</dbReference>
<evidence type="ECO:0000256" key="11">
    <source>
        <dbReference type="ARBA" id="ARBA00023136"/>
    </source>
</evidence>
<gene>
    <name evidence="14" type="ORF">OB236_00225</name>
</gene>
<dbReference type="SUPFAM" id="SSF158472">
    <property type="entry name" value="HAMP domain-like"/>
    <property type="match status" value="1"/>
</dbReference>
<evidence type="ECO:0000256" key="9">
    <source>
        <dbReference type="ARBA" id="ARBA00022989"/>
    </source>
</evidence>
<keyword evidence="6" id="KW-0547">Nucleotide-binding</keyword>
<keyword evidence="3" id="KW-0597">Phosphoprotein</keyword>
<feature type="transmembrane region" description="Helical" evidence="12">
    <location>
        <begin position="13"/>
        <end position="37"/>
    </location>
</feature>
<evidence type="ECO:0000256" key="7">
    <source>
        <dbReference type="ARBA" id="ARBA00022777"/>
    </source>
</evidence>
<keyword evidence="10" id="KW-0902">Two-component regulatory system</keyword>
<dbReference type="PROSITE" id="PS50885">
    <property type="entry name" value="HAMP"/>
    <property type="match status" value="1"/>
</dbReference>
<keyword evidence="2" id="KW-1003">Cell membrane</keyword>
<dbReference type="Pfam" id="PF06580">
    <property type="entry name" value="His_kinase"/>
    <property type="match status" value="1"/>
</dbReference>
<dbReference type="EMBL" id="JAOQIO010000001">
    <property type="protein sequence ID" value="MCU6790539.1"/>
    <property type="molecule type" value="Genomic_DNA"/>
</dbReference>
<name>A0ABT2UA59_9BACL</name>
<dbReference type="Pfam" id="PF00672">
    <property type="entry name" value="HAMP"/>
    <property type="match status" value="1"/>
</dbReference>
<evidence type="ECO:0000256" key="3">
    <source>
        <dbReference type="ARBA" id="ARBA00022553"/>
    </source>
</evidence>
<dbReference type="Proteomes" id="UP001652445">
    <property type="component" value="Unassembled WGS sequence"/>
</dbReference>
<organism evidence="14 15">
    <name type="scientific">Paenibacillus baimaensis</name>
    <dbReference type="NCBI Taxonomy" id="2982185"/>
    <lineage>
        <taxon>Bacteria</taxon>
        <taxon>Bacillati</taxon>
        <taxon>Bacillota</taxon>
        <taxon>Bacilli</taxon>
        <taxon>Bacillales</taxon>
        <taxon>Paenibacillaceae</taxon>
        <taxon>Paenibacillus</taxon>
    </lineage>
</organism>
<evidence type="ECO:0000256" key="10">
    <source>
        <dbReference type="ARBA" id="ARBA00023012"/>
    </source>
</evidence>
<feature type="transmembrane region" description="Helical" evidence="12">
    <location>
        <begin position="291"/>
        <end position="313"/>
    </location>
</feature>
<evidence type="ECO:0000256" key="4">
    <source>
        <dbReference type="ARBA" id="ARBA00022679"/>
    </source>
</evidence>
<proteinExistence type="predicted"/>
<keyword evidence="5 12" id="KW-0812">Transmembrane</keyword>
<reference evidence="14 15" key="1">
    <citation type="submission" date="2022-09" db="EMBL/GenBank/DDBJ databases">
        <authorList>
            <person name="Han X.L."/>
            <person name="Wang Q."/>
            <person name="Lu T."/>
        </authorList>
    </citation>
    <scope>NUCLEOTIDE SEQUENCE [LARGE SCALE GENOMIC DNA]</scope>
    <source>
        <strain evidence="14 15">WQ 127069</strain>
    </source>
</reference>
<comment type="caution">
    <text evidence="14">The sequence shown here is derived from an EMBL/GenBank/DDBJ whole genome shotgun (WGS) entry which is preliminary data.</text>
</comment>
<dbReference type="CDD" id="cd06225">
    <property type="entry name" value="HAMP"/>
    <property type="match status" value="1"/>
</dbReference>
<feature type="domain" description="HAMP" evidence="13">
    <location>
        <begin position="315"/>
        <end position="367"/>
    </location>
</feature>
<keyword evidence="9 12" id="KW-1133">Transmembrane helix</keyword>
<comment type="subcellular location">
    <subcellularLocation>
        <location evidence="1">Cell membrane</location>
        <topology evidence="1">Multi-pass membrane protein</topology>
    </subcellularLocation>
</comment>
<evidence type="ECO:0000256" key="8">
    <source>
        <dbReference type="ARBA" id="ARBA00022840"/>
    </source>
</evidence>
<evidence type="ECO:0000259" key="13">
    <source>
        <dbReference type="PROSITE" id="PS50885"/>
    </source>
</evidence>